<organism evidence="3 4">
    <name type="scientific">Parapedobacter koreensis</name>
    <dbReference type="NCBI Taxonomy" id="332977"/>
    <lineage>
        <taxon>Bacteria</taxon>
        <taxon>Pseudomonadati</taxon>
        <taxon>Bacteroidota</taxon>
        <taxon>Sphingobacteriia</taxon>
        <taxon>Sphingobacteriales</taxon>
        <taxon>Sphingobacteriaceae</taxon>
        <taxon>Parapedobacter</taxon>
    </lineage>
</organism>
<dbReference type="Pfam" id="PF13646">
    <property type="entry name" value="HEAT_2"/>
    <property type="match status" value="1"/>
</dbReference>
<keyword evidence="2" id="KW-0472">Membrane</keyword>
<proteinExistence type="predicted"/>
<dbReference type="EMBL" id="FNZR01000006">
    <property type="protein sequence ID" value="SEL49293.1"/>
    <property type="molecule type" value="Genomic_DNA"/>
</dbReference>
<gene>
    <name evidence="3" type="ORF">SAMN05421740_10616</name>
</gene>
<feature type="transmembrane region" description="Helical" evidence="2">
    <location>
        <begin position="50"/>
        <end position="68"/>
    </location>
</feature>
<dbReference type="InterPro" id="IPR011989">
    <property type="entry name" value="ARM-like"/>
</dbReference>
<evidence type="ECO:0000256" key="1">
    <source>
        <dbReference type="SAM" id="MobiDB-lite"/>
    </source>
</evidence>
<dbReference type="SUPFAM" id="SSF48371">
    <property type="entry name" value="ARM repeat"/>
    <property type="match status" value="1"/>
</dbReference>
<sequence length="268" mass="29453">MKDPIKNFVQEHREDFDHLEPSPEVLQRLKAQLRPTPVVKQSFFKRYQRTNWLAAASLLVGMIAIYLLTERQDAPTRDHASTVTQQPILPTPADSAVVRQAEKKSADHPTEDRLARQDARPKTGESLSAAQTGPAKPSPASLATRLADSSSASIRLAAILEIEQSGKMDDTIREMLAATMNKDGNTNVRLAALDVLSRHLQDPQVADVFASSLATQDDPLVQLGIVKVAAQIDQVGIEEALFALARDPYTFAAVRDEIYAVLLNQNKL</sequence>
<dbReference type="InterPro" id="IPR016024">
    <property type="entry name" value="ARM-type_fold"/>
</dbReference>
<dbReference type="AlphaFoldDB" id="A0A1H7QMY9"/>
<keyword evidence="2" id="KW-0812">Transmembrane</keyword>
<keyword evidence="4" id="KW-1185">Reference proteome</keyword>
<evidence type="ECO:0000313" key="3">
    <source>
        <dbReference type="EMBL" id="SEL49293.1"/>
    </source>
</evidence>
<dbReference type="STRING" id="332977.SAMN05421740_10616"/>
<dbReference type="Proteomes" id="UP000198916">
    <property type="component" value="Unassembled WGS sequence"/>
</dbReference>
<dbReference type="OrthoDB" id="978644at2"/>
<dbReference type="RefSeq" id="WP_090606542.1">
    <property type="nucleotide sequence ID" value="NZ_FNZR01000006.1"/>
</dbReference>
<keyword evidence="2" id="KW-1133">Transmembrane helix</keyword>
<reference evidence="4" key="1">
    <citation type="submission" date="2016-10" db="EMBL/GenBank/DDBJ databases">
        <authorList>
            <person name="Varghese N."/>
            <person name="Submissions S."/>
        </authorList>
    </citation>
    <scope>NUCLEOTIDE SEQUENCE [LARGE SCALE GENOMIC DNA]</scope>
    <source>
        <strain evidence="4">Jip14</strain>
    </source>
</reference>
<feature type="compositionally biased region" description="Basic and acidic residues" evidence="1">
    <location>
        <begin position="100"/>
        <end position="123"/>
    </location>
</feature>
<dbReference type="Gene3D" id="1.25.10.10">
    <property type="entry name" value="Leucine-rich Repeat Variant"/>
    <property type="match status" value="1"/>
</dbReference>
<evidence type="ECO:0000313" key="4">
    <source>
        <dbReference type="Proteomes" id="UP000198916"/>
    </source>
</evidence>
<protein>
    <submittedName>
        <fullName evidence="3">HEAT repeat-containing protein</fullName>
    </submittedName>
</protein>
<name>A0A1H7QMY9_9SPHI</name>
<accession>A0A1H7QMY9</accession>
<evidence type="ECO:0000256" key="2">
    <source>
        <dbReference type="SAM" id="Phobius"/>
    </source>
</evidence>
<feature type="region of interest" description="Disordered" evidence="1">
    <location>
        <begin position="77"/>
        <end position="144"/>
    </location>
</feature>